<dbReference type="AlphaFoldDB" id="A0A1N6KAF3"/>
<dbReference type="Pfam" id="PF03432">
    <property type="entry name" value="Relaxase"/>
    <property type="match status" value="1"/>
</dbReference>
<dbReference type="InterPro" id="IPR005094">
    <property type="entry name" value="Endonuclease_MobA/VirD2"/>
</dbReference>
<organism evidence="2 3">
    <name type="scientific">Chitinophaga niabensis</name>
    <dbReference type="NCBI Taxonomy" id="536979"/>
    <lineage>
        <taxon>Bacteria</taxon>
        <taxon>Pseudomonadati</taxon>
        <taxon>Bacteroidota</taxon>
        <taxon>Chitinophagia</taxon>
        <taxon>Chitinophagales</taxon>
        <taxon>Chitinophagaceae</taxon>
        <taxon>Chitinophaga</taxon>
    </lineage>
</organism>
<proteinExistence type="predicted"/>
<evidence type="ECO:0000259" key="1">
    <source>
        <dbReference type="Pfam" id="PF03432"/>
    </source>
</evidence>
<dbReference type="Proteomes" id="UP000185003">
    <property type="component" value="Unassembled WGS sequence"/>
</dbReference>
<feature type="domain" description="MobA/VirD2-like nuclease" evidence="1">
    <location>
        <begin position="17"/>
        <end position="151"/>
    </location>
</feature>
<keyword evidence="3" id="KW-1185">Reference proteome</keyword>
<gene>
    <name evidence="2" type="ORF">SAMN04488055_5433</name>
</gene>
<evidence type="ECO:0000313" key="2">
    <source>
        <dbReference type="EMBL" id="SIO53535.1"/>
    </source>
</evidence>
<protein>
    <submittedName>
        <fullName evidence="2">Relaxase/Mobilisation nuclease domain-containing protein</fullName>
    </submittedName>
</protein>
<accession>A0A1N6KAF3</accession>
<reference evidence="2 3" key="1">
    <citation type="submission" date="2016-11" db="EMBL/GenBank/DDBJ databases">
        <authorList>
            <person name="Jaros S."/>
            <person name="Januszkiewicz K."/>
            <person name="Wedrychowicz H."/>
        </authorList>
    </citation>
    <scope>NUCLEOTIDE SEQUENCE [LARGE SCALE GENOMIC DNA]</scope>
    <source>
        <strain evidence="2 3">DSM 24787</strain>
    </source>
</reference>
<evidence type="ECO:0000313" key="3">
    <source>
        <dbReference type="Proteomes" id="UP000185003"/>
    </source>
</evidence>
<sequence>MVVRMSFGKSIRKALSYNEAKLRKDDAELILASRFSCDVPDLNFTEKLTRFERIIQKNSKIEYNTAHIILSFSPYDKLDNEKMQMIAYDYLKKIGFGDQPYLVYLHKDTNNPHLHIVSPTIRPNGSSIYLHNIGKRLSEPARKDIEKEYGLIPAESIKNSKEYSYSEQNTKAFISNTVRDVVSKYHFSSFEEFNAILKIKGVIADKGRPGSRLHINGGIVYSKLDAFGNKDGIPIKASSIYTKPTLSRLTETFSTEFKYNPKYTDYTKNTLSAVFAKYRKLTFNGFKKYLAAKRIQLELKFNEHDKLENIYFIDNLNRAVFNCNDLNLSLEFLETKIRFDKAEYIKVSNKSRLSENSYNFSMLGRLAIDLSKNLIGNNEGDSGVSNEFMKKKRKKRKPW</sequence>
<dbReference type="EMBL" id="FSRA01000002">
    <property type="protein sequence ID" value="SIO53535.1"/>
    <property type="molecule type" value="Genomic_DNA"/>
</dbReference>
<dbReference type="STRING" id="536979.SAMN04488055_5433"/>
<name>A0A1N6KAF3_9BACT</name>